<dbReference type="EMBL" id="AGBB01000060">
    <property type="protein sequence ID" value="EGY80190.1"/>
    <property type="molecule type" value="Genomic_DNA"/>
</dbReference>
<dbReference type="STRING" id="997350.HMPREF9129_0675"/>
<keyword evidence="2" id="KW-1185">Reference proteome</keyword>
<sequence>MNMTSLVIKCDHSIIDDFKYEVFDDDRLIYEGYVDIYSPIVNLVRGEGFCSSKIRVFNRSDEQVLIIYKHIKNIVND</sequence>
<proteinExistence type="predicted"/>
<protein>
    <submittedName>
        <fullName evidence="1">Uncharacterized protein</fullName>
    </submittedName>
</protein>
<feature type="non-terminal residue" evidence="1">
    <location>
        <position position="77"/>
    </location>
</feature>
<reference evidence="1 2" key="1">
    <citation type="submission" date="2011-06" db="EMBL/GenBank/DDBJ databases">
        <authorList>
            <person name="Muzny D."/>
            <person name="Qin X."/>
            <person name="Deng J."/>
            <person name="Jiang H."/>
            <person name="Liu Y."/>
            <person name="Qu J."/>
            <person name="Song X.-Z."/>
            <person name="Zhang L."/>
            <person name="Thornton R."/>
            <person name="Coyle M."/>
            <person name="Francisco L."/>
            <person name="Jackson L."/>
            <person name="Javaid M."/>
            <person name="Korchina V."/>
            <person name="Kovar C."/>
            <person name="Mata R."/>
            <person name="Mathew T."/>
            <person name="Ngo R."/>
            <person name="Nguyen L."/>
            <person name="Nguyen N."/>
            <person name="Okwuonu G."/>
            <person name="Ongeri F."/>
            <person name="Pham C."/>
            <person name="Simmons D."/>
            <person name="Wilczek-Boney K."/>
            <person name="Hale W."/>
            <person name="Jakkamsetti A."/>
            <person name="Pham P."/>
            <person name="Ruth R."/>
            <person name="San Lucas F."/>
            <person name="Warren J."/>
            <person name="Zhang J."/>
            <person name="Zhao Z."/>
            <person name="Zhou C."/>
            <person name="Zhu D."/>
            <person name="Lee S."/>
            <person name="Bess C."/>
            <person name="Blankenburg K."/>
            <person name="Forbes L."/>
            <person name="Fu Q."/>
            <person name="Gubbala S."/>
            <person name="Hirani K."/>
            <person name="Jayaseelan J.C."/>
            <person name="Lara F."/>
            <person name="Munidasa M."/>
            <person name="Palculict T."/>
            <person name="Patil S."/>
            <person name="Pu L.-L."/>
            <person name="Saada N."/>
            <person name="Tang L."/>
            <person name="Weissenberger G."/>
            <person name="Zhu Y."/>
            <person name="Hemphill L."/>
            <person name="Shang Y."/>
            <person name="Youmans B."/>
            <person name="Ayvaz T."/>
            <person name="Ross M."/>
            <person name="Santibanez J."/>
            <person name="Aqrawi P."/>
            <person name="Gross S."/>
            <person name="Joshi V."/>
            <person name="Fowler G."/>
            <person name="Nazareth L."/>
            <person name="Reid J."/>
            <person name="Worley K."/>
            <person name="Petrosino J."/>
            <person name="Highlander S."/>
            <person name="Gibbs R."/>
        </authorList>
    </citation>
    <scope>NUCLEOTIDE SEQUENCE [LARGE SCALE GENOMIC DNA]</scope>
    <source>
        <strain evidence="1 2">ATCC 29427</strain>
    </source>
</reference>
<name>G4D2P5_9FIRM</name>
<comment type="caution">
    <text evidence="1">The sequence shown here is derived from an EMBL/GenBank/DDBJ whole genome shotgun (WGS) entry which is preliminary data.</text>
</comment>
<organism evidence="1 2">
    <name type="scientific">Peptoniphilus indolicus ATCC 29427</name>
    <dbReference type="NCBI Taxonomy" id="997350"/>
    <lineage>
        <taxon>Bacteria</taxon>
        <taxon>Bacillati</taxon>
        <taxon>Bacillota</taxon>
        <taxon>Tissierellia</taxon>
        <taxon>Tissierellales</taxon>
        <taxon>Peptoniphilaceae</taxon>
        <taxon>Peptoniphilus</taxon>
    </lineage>
</organism>
<gene>
    <name evidence="1" type="ORF">HMPREF9129_0675</name>
</gene>
<accession>G4D2P5</accession>
<evidence type="ECO:0000313" key="2">
    <source>
        <dbReference type="Proteomes" id="UP000003422"/>
    </source>
</evidence>
<dbReference type="AlphaFoldDB" id="G4D2P5"/>
<dbReference type="HOGENOM" id="CLU_2643897_0_0_9"/>
<evidence type="ECO:0000313" key="1">
    <source>
        <dbReference type="EMBL" id="EGY80190.1"/>
    </source>
</evidence>
<dbReference type="Proteomes" id="UP000003422">
    <property type="component" value="Unassembled WGS sequence"/>
</dbReference>